<dbReference type="SMART" id="SM00852">
    <property type="entry name" value="MoCF_biosynth"/>
    <property type="match status" value="1"/>
</dbReference>
<evidence type="ECO:0000313" key="4">
    <source>
        <dbReference type="Proteomes" id="UP000276443"/>
    </source>
</evidence>
<dbReference type="NCBIfam" id="NF001813">
    <property type="entry name" value="PRK00549.1"/>
    <property type="match status" value="1"/>
</dbReference>
<dbReference type="Pfam" id="PF18146">
    <property type="entry name" value="CinA_KH"/>
    <property type="match status" value="1"/>
</dbReference>
<reference evidence="3 4" key="1">
    <citation type="submission" date="2018-11" db="EMBL/GenBank/DDBJ databases">
        <title>Genomic Encyclopedia of Type Strains, Phase IV (KMG-IV): sequencing the most valuable type-strain genomes for metagenomic binning, comparative biology and taxonomic classification.</title>
        <authorList>
            <person name="Goeker M."/>
        </authorList>
    </citation>
    <scope>NUCLEOTIDE SEQUENCE [LARGE SCALE GENOMIC DNA]</scope>
    <source>
        <strain evidence="3 4">DSM 18090</strain>
    </source>
</reference>
<comment type="similarity">
    <text evidence="1">Belongs to the CinA family.</text>
</comment>
<feature type="domain" description="MoaB/Mog" evidence="2">
    <location>
        <begin position="8"/>
        <end position="175"/>
    </location>
</feature>
<dbReference type="NCBIfam" id="TIGR00177">
    <property type="entry name" value="molyb_syn"/>
    <property type="match status" value="1"/>
</dbReference>
<dbReference type="NCBIfam" id="TIGR00199">
    <property type="entry name" value="PncC_domain"/>
    <property type="match status" value="1"/>
</dbReference>
<dbReference type="InterPro" id="IPR036425">
    <property type="entry name" value="MoaB/Mog-like_dom_sf"/>
</dbReference>
<organism evidence="3 4">
    <name type="scientific">Aquisalibacillus elongatus</name>
    <dbReference type="NCBI Taxonomy" id="485577"/>
    <lineage>
        <taxon>Bacteria</taxon>
        <taxon>Bacillati</taxon>
        <taxon>Bacillota</taxon>
        <taxon>Bacilli</taxon>
        <taxon>Bacillales</taxon>
        <taxon>Bacillaceae</taxon>
        <taxon>Aquisalibacillus</taxon>
    </lineage>
</organism>
<name>A0A3N5CB31_9BACI</name>
<dbReference type="InterPro" id="IPR036653">
    <property type="entry name" value="CinA-like_C"/>
</dbReference>
<evidence type="ECO:0000256" key="1">
    <source>
        <dbReference type="HAMAP-Rule" id="MF_00226"/>
    </source>
</evidence>
<dbReference type="Proteomes" id="UP000276443">
    <property type="component" value="Unassembled WGS sequence"/>
</dbReference>
<dbReference type="Gene3D" id="3.40.980.10">
    <property type="entry name" value="MoaB/Mog-like domain"/>
    <property type="match status" value="1"/>
</dbReference>
<dbReference type="InterPro" id="IPR001453">
    <property type="entry name" value="MoaB/Mog_dom"/>
</dbReference>
<dbReference type="Pfam" id="PF02464">
    <property type="entry name" value="CinA"/>
    <property type="match status" value="1"/>
</dbReference>
<dbReference type="InterPro" id="IPR008136">
    <property type="entry name" value="CinA_C"/>
</dbReference>
<dbReference type="Pfam" id="PF00994">
    <property type="entry name" value="MoCF_biosynth"/>
    <property type="match status" value="1"/>
</dbReference>
<dbReference type="RefSeq" id="WP_124219926.1">
    <property type="nucleotide sequence ID" value="NZ_RKRF01000007.1"/>
</dbReference>
<dbReference type="NCBIfam" id="TIGR00200">
    <property type="entry name" value="cinA_nterm"/>
    <property type="match status" value="1"/>
</dbReference>
<dbReference type="SUPFAM" id="SSF142433">
    <property type="entry name" value="CinA-like"/>
    <property type="match status" value="1"/>
</dbReference>
<dbReference type="Gene3D" id="3.90.950.20">
    <property type="entry name" value="CinA-like"/>
    <property type="match status" value="1"/>
</dbReference>
<keyword evidence="4" id="KW-1185">Reference proteome</keyword>
<gene>
    <name evidence="1" type="primary">cinA</name>
    <name evidence="3" type="ORF">EDC24_0811</name>
</gene>
<dbReference type="HAMAP" id="MF_00226_B">
    <property type="entry name" value="CinA_B"/>
    <property type="match status" value="1"/>
</dbReference>
<dbReference type="PANTHER" id="PTHR13939:SF0">
    <property type="entry name" value="NMN AMIDOHYDROLASE-LIKE PROTEIN YFAY"/>
    <property type="match status" value="1"/>
</dbReference>
<protein>
    <recommendedName>
        <fullName evidence="1">Putative competence-damage inducible protein</fullName>
    </recommendedName>
</protein>
<dbReference type="CDD" id="cd00885">
    <property type="entry name" value="cinA"/>
    <property type="match status" value="1"/>
</dbReference>
<dbReference type="AlphaFoldDB" id="A0A3N5CB31"/>
<dbReference type="SUPFAM" id="SSF53218">
    <property type="entry name" value="Molybdenum cofactor biosynthesis proteins"/>
    <property type="match status" value="1"/>
</dbReference>
<dbReference type="Gene3D" id="3.30.70.2860">
    <property type="match status" value="1"/>
</dbReference>
<sequence>MIHDTKCEIITVGTELLLGQIVDTNSAWLSERLASAGINVYFKQTVGDNEHRLFSVFEKAQSRSNIIFVTGGLGPTDDDLTKDVAAKLFQTNLMTHSSTMDKIETFFKKRNLQMTENNRKQALGFEGGKVFKNEVGMAPGLFFEHDGTWWFFVPGVPKEMKYLMNEQIMPYLKEQGVLTEQLYNRVLSFQGIGESTLETELHGLIRQQTNPTIAPLAKDGYVTLRLTAKAKTIKEANQLLDPTEEKIMNRVGSHFIGYGPVSLEEQLKILLEEHNLTLSSCESVTGGLFSSTMVSLEGASSFFNGSIVSYSNDAKEQVVGVSKEVITQHGAVSEPCAKQMAHLTRDKLQSDLSISFTGVAGDEVVDGHSPGTVFIGISANDHAEVDYVQIKGDRQTIREEAATEGIKRLIKFIKNFIA</sequence>
<dbReference type="EMBL" id="RKRF01000007">
    <property type="protein sequence ID" value="RPF55925.1"/>
    <property type="molecule type" value="Genomic_DNA"/>
</dbReference>
<evidence type="ECO:0000259" key="2">
    <source>
        <dbReference type="SMART" id="SM00852"/>
    </source>
</evidence>
<accession>A0A3N5CB31</accession>
<comment type="caution">
    <text evidence="3">The sequence shown here is derived from an EMBL/GenBank/DDBJ whole genome shotgun (WGS) entry which is preliminary data.</text>
</comment>
<proteinExistence type="inferred from homology"/>
<dbReference type="PANTHER" id="PTHR13939">
    <property type="entry name" value="NICOTINAMIDE-NUCLEOTIDE AMIDOHYDROLASE PNCC"/>
    <property type="match status" value="1"/>
</dbReference>
<dbReference type="InterPro" id="IPR050101">
    <property type="entry name" value="CinA"/>
</dbReference>
<evidence type="ECO:0000313" key="3">
    <source>
        <dbReference type="EMBL" id="RPF55925.1"/>
    </source>
</evidence>
<dbReference type="OrthoDB" id="9801454at2"/>
<dbReference type="InterPro" id="IPR008135">
    <property type="entry name" value="Competence-induced_CinA"/>
</dbReference>
<dbReference type="InterPro" id="IPR041424">
    <property type="entry name" value="CinA_KH"/>
</dbReference>
<dbReference type="PIRSF" id="PIRSF006728">
    <property type="entry name" value="CinA"/>
    <property type="match status" value="1"/>
</dbReference>